<gene>
    <name evidence="2" type="ORF">C7S18_12130</name>
</gene>
<dbReference type="InterPro" id="IPR043136">
    <property type="entry name" value="B30.2/SPRY_sf"/>
</dbReference>
<dbReference type="InterPro" id="IPR001870">
    <property type="entry name" value="B30.2/SPRY"/>
</dbReference>
<dbReference type="OrthoDB" id="6146556at2"/>
<dbReference type="SUPFAM" id="SSF49899">
    <property type="entry name" value="Concanavalin A-like lectins/glucanases"/>
    <property type="match status" value="1"/>
</dbReference>
<reference evidence="2 3" key="1">
    <citation type="submission" date="2018-03" db="EMBL/GenBank/DDBJ databases">
        <title>Ahniella affigens gen. nov., sp. nov., a gammaproteobacterium isolated from sandy soil near a stream.</title>
        <authorList>
            <person name="Ko Y."/>
            <person name="Kim J.-H."/>
        </authorList>
    </citation>
    <scope>NUCLEOTIDE SEQUENCE [LARGE SCALE GENOMIC DNA]</scope>
    <source>
        <strain evidence="2 3">D13</strain>
    </source>
</reference>
<dbReference type="KEGG" id="xba:C7S18_12130"/>
<dbReference type="Proteomes" id="UP000241074">
    <property type="component" value="Chromosome"/>
</dbReference>
<organism evidence="2 3">
    <name type="scientific">Ahniella affigens</name>
    <dbReference type="NCBI Taxonomy" id="2021234"/>
    <lineage>
        <taxon>Bacteria</taxon>
        <taxon>Pseudomonadati</taxon>
        <taxon>Pseudomonadota</taxon>
        <taxon>Gammaproteobacteria</taxon>
        <taxon>Lysobacterales</taxon>
        <taxon>Rhodanobacteraceae</taxon>
        <taxon>Ahniella</taxon>
    </lineage>
</organism>
<dbReference type="InterPro" id="IPR013320">
    <property type="entry name" value="ConA-like_dom_sf"/>
</dbReference>
<feature type="domain" description="B30.2/SPRY" evidence="1">
    <location>
        <begin position="1"/>
        <end position="185"/>
    </location>
</feature>
<protein>
    <recommendedName>
        <fullName evidence="1">B30.2/SPRY domain-containing protein</fullName>
    </recommendedName>
</protein>
<accession>A0A2P1PSS3</accession>
<evidence type="ECO:0000313" key="2">
    <source>
        <dbReference type="EMBL" id="AVP97899.1"/>
    </source>
</evidence>
<evidence type="ECO:0000313" key="3">
    <source>
        <dbReference type="Proteomes" id="UP000241074"/>
    </source>
</evidence>
<dbReference type="AlphaFoldDB" id="A0A2P1PSS3"/>
<evidence type="ECO:0000259" key="1">
    <source>
        <dbReference type="PROSITE" id="PS50188"/>
    </source>
</evidence>
<dbReference type="Gene3D" id="2.60.120.920">
    <property type="match status" value="1"/>
</dbReference>
<dbReference type="EMBL" id="CP027860">
    <property type="protein sequence ID" value="AVP97899.1"/>
    <property type="molecule type" value="Genomic_DNA"/>
</dbReference>
<sequence length="820" mass="86575">MTSRVLLIQIDAMQPGARVYTTWNASDKTAGCALSGSNLIASATATANYNGVRSVQVLSSGQWYWETALAFASGTGYVLAAGIARTGFAIGSTQLGTDGAGNSAAGPGQDGQVRYKGAVTGDAGTVATGNVVRHHLDLDAGTYRVAIAGGAWVIVATGLSGSWYPCAQFTVSGHAITANFGATAFVYAVPDGASSGVWAVSASTPATKYLASETVITLPTATPANTLYLARLMRNADPKLTRRVSCWPWGGDASATLIGDLVFANRDRGLDSWRGLEFRNALVTLRYGTAKQCRIDPSACAIWAQGIAERVDFGADTVSLVMADVLAQLDRPLQSSVYDSATPNVLLRERPKPVTLGRCMHIDPPQTDSVNRRYDLHDDPDHVIVDVFDQADPFTQQIDFTRYGNGFALTNVPAGKVTATAIGESILGAEVIGADGDFTSWVAATWSTNPSGWTVTGETSAIVGVHESPAGSAQLRNTGGGGTVLLGKAGVLTPGQTYFCDVVVSAYVSGTLRVSSATAANTLGTEHGAISAAGTHRITITPGASETALVLHVNSASNSNVSINSVDVYPVQPVQYLPQWIEHLVVTRGELDVGDIDSASVSALDAKAHYASAYHTRDATTIRDVLRMTMTGYTGWISVDRLGQITAGRLEAPATTPHLSLTERGLYDEIRVKPDDAPALSTMMGAARTWSQFSDSDFVTAVQPDVREKLKAKFQEIRRAVGVVHPYYKHADKATIVETLLQSGADAAAEVNRVATLYAEQRAFYSIPAMLDVSAALTLRPGNTLRVTAPRLDLASGKSLLAVGIEQSFFSQRVTIEGWG</sequence>
<dbReference type="PROSITE" id="PS50188">
    <property type="entry name" value="B302_SPRY"/>
    <property type="match status" value="1"/>
</dbReference>
<dbReference type="RefSeq" id="WP_106891819.1">
    <property type="nucleotide sequence ID" value="NZ_CP027860.1"/>
</dbReference>
<name>A0A2P1PSS3_9GAMM</name>
<keyword evidence="3" id="KW-1185">Reference proteome</keyword>
<proteinExistence type="predicted"/>
<reference evidence="2 3" key="2">
    <citation type="submission" date="2018-03" db="EMBL/GenBank/DDBJ databases">
        <authorList>
            <person name="Keele B.F."/>
        </authorList>
    </citation>
    <scope>NUCLEOTIDE SEQUENCE [LARGE SCALE GENOMIC DNA]</scope>
    <source>
        <strain evidence="2 3">D13</strain>
    </source>
</reference>